<dbReference type="EC" id="3.4.26.1" evidence="10"/>
<evidence type="ECO:0000256" key="4">
    <source>
        <dbReference type="ARBA" id="ARBA00022692"/>
    </source>
</evidence>
<feature type="transmembrane region" description="Helical" evidence="11">
    <location>
        <begin position="135"/>
        <end position="157"/>
    </location>
</feature>
<reference evidence="13" key="1">
    <citation type="journal article" date="2020" name="J. Eukaryot. Microbiol.">
        <title>De novo Sequencing, Assembly and Annotation of the Transcriptome for the Free-Living Testate Amoeba Arcella intermedia.</title>
        <authorList>
            <person name="Ribeiro G.M."/>
            <person name="Porfirio-Sousa A.L."/>
            <person name="Maurer-Alcala X.X."/>
            <person name="Katz L.A."/>
            <person name="Lahr D.J.G."/>
        </authorList>
    </citation>
    <scope>NUCLEOTIDE SEQUENCE</scope>
</reference>
<comment type="catalytic activity">
    <reaction evidence="9">
        <text>Hydrolyzes the peptide bond -P2-(S-farnesyl or geranylgeranyl)C-P1'-P2'-P3'-COOH where P1' and P2' are amino acids with aliphatic sidechains and P3' is any C-terminal residue.</text>
        <dbReference type="EC" id="3.4.26.1"/>
    </reaction>
</comment>
<feature type="transmembrane region" description="Helical" evidence="11">
    <location>
        <begin position="164"/>
        <end position="183"/>
    </location>
</feature>
<feature type="domain" description="CAAX prenyl protease 2/Lysostaphin resistance protein A-like" evidence="12">
    <location>
        <begin position="106"/>
        <end position="201"/>
    </location>
</feature>
<dbReference type="GO" id="GO:0071586">
    <property type="term" value="P:CAAX-box protein processing"/>
    <property type="evidence" value="ECO:0007669"/>
    <property type="project" value="InterPro"/>
</dbReference>
<dbReference type="InterPro" id="IPR003675">
    <property type="entry name" value="Rce1/LyrA-like_dom"/>
</dbReference>
<evidence type="ECO:0000259" key="12">
    <source>
        <dbReference type="Pfam" id="PF02517"/>
    </source>
</evidence>
<keyword evidence="4 11" id="KW-0812">Transmembrane</keyword>
<keyword evidence="3" id="KW-0645">Protease</keyword>
<evidence type="ECO:0000313" key="13">
    <source>
        <dbReference type="EMBL" id="NDV35569.1"/>
    </source>
</evidence>
<sequence>MICTGYSLMFVLSLYVWEASRQRYGRDNPLVIKQRFFSVFCVCLVSFIINYFLGFHPKQLGISLDISGVHAAFTGLLVTLILFFGPLVQLGLHWHEESIPDLRDLAVLRNLVVGPFAEEFFFRAMMLPLLVESGFSMILTTVISMGLFALAHVHHYYHSSLGRVLFQMFYTSLFGAFSSFLFLRTGNWLAPFVSHAFCNYMGFPQVNPKDPYFKIICVSYVLGLLGFLSFSMTLTDPCYHNSIFFKDSCPAQ</sequence>
<dbReference type="Pfam" id="PF02517">
    <property type="entry name" value="Rce1-like"/>
    <property type="match status" value="1"/>
</dbReference>
<evidence type="ECO:0000256" key="3">
    <source>
        <dbReference type="ARBA" id="ARBA00022670"/>
    </source>
</evidence>
<keyword evidence="7 11" id="KW-1133">Transmembrane helix</keyword>
<dbReference type="GO" id="GO:0005789">
    <property type="term" value="C:endoplasmic reticulum membrane"/>
    <property type="evidence" value="ECO:0007669"/>
    <property type="project" value="UniProtKB-SubCell"/>
</dbReference>
<keyword evidence="8 11" id="KW-0472">Membrane</keyword>
<protein>
    <recommendedName>
        <fullName evidence="10">intramembrane prenyl-peptidase Rce1</fullName>
        <ecNumber evidence="10">3.4.26.1</ecNumber>
    </recommendedName>
</protein>
<evidence type="ECO:0000256" key="1">
    <source>
        <dbReference type="ARBA" id="ARBA00004477"/>
    </source>
</evidence>
<evidence type="ECO:0000256" key="11">
    <source>
        <dbReference type="SAM" id="Phobius"/>
    </source>
</evidence>
<comment type="subcellular location">
    <subcellularLocation>
        <location evidence="1">Endoplasmic reticulum membrane</location>
        <topology evidence="1">Multi-pass membrane protein</topology>
    </subcellularLocation>
</comment>
<feature type="transmembrane region" description="Helical" evidence="11">
    <location>
        <begin position="67"/>
        <end position="88"/>
    </location>
</feature>
<dbReference type="InterPro" id="IPR039731">
    <property type="entry name" value="Rce1"/>
</dbReference>
<comment type="similarity">
    <text evidence="2">Belongs to the peptidase U48 family.</text>
</comment>
<dbReference type="PANTHER" id="PTHR13046:SF0">
    <property type="entry name" value="CAAX PRENYL PROTEASE 2"/>
    <property type="match status" value="1"/>
</dbReference>
<evidence type="ECO:0000256" key="9">
    <source>
        <dbReference type="ARBA" id="ARBA00047280"/>
    </source>
</evidence>
<dbReference type="AlphaFoldDB" id="A0A6B2LES3"/>
<keyword evidence="6" id="KW-0256">Endoplasmic reticulum</keyword>
<evidence type="ECO:0000256" key="7">
    <source>
        <dbReference type="ARBA" id="ARBA00022989"/>
    </source>
</evidence>
<feature type="transmembrane region" description="Helical" evidence="11">
    <location>
        <begin position="37"/>
        <end position="55"/>
    </location>
</feature>
<proteinExistence type="inferred from homology"/>
<evidence type="ECO:0000256" key="2">
    <source>
        <dbReference type="ARBA" id="ARBA00006897"/>
    </source>
</evidence>
<keyword evidence="5" id="KW-0378">Hydrolase</keyword>
<accession>A0A6B2LES3</accession>
<feature type="transmembrane region" description="Helical" evidence="11">
    <location>
        <begin position="212"/>
        <end position="234"/>
    </location>
</feature>
<dbReference type="EMBL" id="GIBP01006600">
    <property type="protein sequence ID" value="NDV35569.1"/>
    <property type="molecule type" value="Transcribed_RNA"/>
</dbReference>
<evidence type="ECO:0000256" key="6">
    <source>
        <dbReference type="ARBA" id="ARBA00022824"/>
    </source>
</evidence>
<dbReference type="PANTHER" id="PTHR13046">
    <property type="entry name" value="PROTEASE U48 CAAX PRENYL PROTEASE RCE1"/>
    <property type="match status" value="1"/>
</dbReference>
<name>A0A6B2LES3_9EUKA</name>
<organism evidence="13">
    <name type="scientific">Arcella intermedia</name>
    <dbReference type="NCBI Taxonomy" id="1963864"/>
    <lineage>
        <taxon>Eukaryota</taxon>
        <taxon>Amoebozoa</taxon>
        <taxon>Tubulinea</taxon>
        <taxon>Elardia</taxon>
        <taxon>Arcellinida</taxon>
        <taxon>Sphaerothecina</taxon>
        <taxon>Arcellidae</taxon>
        <taxon>Arcella</taxon>
    </lineage>
</organism>
<dbReference type="GO" id="GO:0004222">
    <property type="term" value="F:metalloendopeptidase activity"/>
    <property type="evidence" value="ECO:0007669"/>
    <property type="project" value="InterPro"/>
</dbReference>
<evidence type="ECO:0000256" key="10">
    <source>
        <dbReference type="ARBA" id="ARBA00049729"/>
    </source>
</evidence>
<evidence type="ECO:0000256" key="8">
    <source>
        <dbReference type="ARBA" id="ARBA00023136"/>
    </source>
</evidence>
<evidence type="ECO:0000256" key="5">
    <source>
        <dbReference type="ARBA" id="ARBA00022801"/>
    </source>
</evidence>